<sequence>MTFQSLLHPSIGTTDLVELLSHEDWTLVNMYLKSSYARSAATRWTTIRGFFDGEFDSRVLPIHQACALRPPKEVVDQLARCYQEGLKLKEDAFNRLPLHIACLTSAPVEVVESLLRNYPEGARCKDSIGRLPIHYACAHDVEEEVIVMLLRAFPASAGCGDNNGWLPLHVACRRGLSVNVVRQLIHCFPPSIDMPTKKGSTALMCARKGGTDRKHLDVVDLLNEELMKQSNIGWGKKVEDENQVAIGLCTLRHRHVHAKGA</sequence>
<gene>
    <name evidence="3" type="ORF">ACHAWO_012706</name>
</gene>
<evidence type="ECO:0000256" key="1">
    <source>
        <dbReference type="ARBA" id="ARBA00022737"/>
    </source>
</evidence>
<keyword evidence="4" id="KW-1185">Reference proteome</keyword>
<dbReference type="InterPro" id="IPR002110">
    <property type="entry name" value="Ankyrin_rpt"/>
</dbReference>
<dbReference type="InterPro" id="IPR052420">
    <property type="entry name" value="Espin/Espin-like"/>
</dbReference>
<proteinExistence type="predicted"/>
<organism evidence="3 4">
    <name type="scientific">Cyclotella atomus</name>
    <dbReference type="NCBI Taxonomy" id="382360"/>
    <lineage>
        <taxon>Eukaryota</taxon>
        <taxon>Sar</taxon>
        <taxon>Stramenopiles</taxon>
        <taxon>Ochrophyta</taxon>
        <taxon>Bacillariophyta</taxon>
        <taxon>Coscinodiscophyceae</taxon>
        <taxon>Thalassiosirophycidae</taxon>
        <taxon>Stephanodiscales</taxon>
        <taxon>Stephanodiscaceae</taxon>
        <taxon>Cyclotella</taxon>
    </lineage>
</organism>
<dbReference type="Gene3D" id="1.25.40.20">
    <property type="entry name" value="Ankyrin repeat-containing domain"/>
    <property type="match status" value="1"/>
</dbReference>
<dbReference type="AlphaFoldDB" id="A0ABD3Q1J9"/>
<accession>A0ABD3Q1J9</accession>
<name>A0ABD3Q1J9_9STRA</name>
<evidence type="ECO:0000313" key="3">
    <source>
        <dbReference type="EMBL" id="KAL3793837.1"/>
    </source>
</evidence>
<dbReference type="Pfam" id="PF12796">
    <property type="entry name" value="Ank_2"/>
    <property type="match status" value="1"/>
</dbReference>
<dbReference type="SUPFAM" id="SSF48403">
    <property type="entry name" value="Ankyrin repeat"/>
    <property type="match status" value="1"/>
</dbReference>
<evidence type="ECO:0000313" key="4">
    <source>
        <dbReference type="Proteomes" id="UP001530400"/>
    </source>
</evidence>
<evidence type="ECO:0008006" key="5">
    <source>
        <dbReference type="Google" id="ProtNLM"/>
    </source>
</evidence>
<dbReference type="EMBL" id="JALLPJ020000379">
    <property type="protein sequence ID" value="KAL3793837.1"/>
    <property type="molecule type" value="Genomic_DNA"/>
</dbReference>
<dbReference type="Proteomes" id="UP001530400">
    <property type="component" value="Unassembled WGS sequence"/>
</dbReference>
<keyword evidence="1" id="KW-0677">Repeat</keyword>
<comment type="caution">
    <text evidence="3">The sequence shown here is derived from an EMBL/GenBank/DDBJ whole genome shotgun (WGS) entry which is preliminary data.</text>
</comment>
<dbReference type="InterPro" id="IPR036770">
    <property type="entry name" value="Ankyrin_rpt-contain_sf"/>
</dbReference>
<dbReference type="PANTHER" id="PTHR24153:SF8">
    <property type="entry name" value="FORKED, ISOFORM F"/>
    <property type="match status" value="1"/>
</dbReference>
<reference evidence="3 4" key="1">
    <citation type="submission" date="2024-10" db="EMBL/GenBank/DDBJ databases">
        <title>Updated reference genomes for cyclostephanoid diatoms.</title>
        <authorList>
            <person name="Roberts W.R."/>
            <person name="Alverson A.J."/>
        </authorList>
    </citation>
    <scope>NUCLEOTIDE SEQUENCE [LARGE SCALE GENOMIC DNA]</scope>
    <source>
        <strain evidence="3 4">AJA010-31</strain>
    </source>
</reference>
<dbReference type="SMART" id="SM00248">
    <property type="entry name" value="ANK"/>
    <property type="match status" value="4"/>
</dbReference>
<dbReference type="PANTHER" id="PTHR24153">
    <property type="entry name" value="ESPIN"/>
    <property type="match status" value="1"/>
</dbReference>
<protein>
    <recommendedName>
        <fullName evidence="5">Ankyrin</fullName>
    </recommendedName>
</protein>
<evidence type="ECO:0000256" key="2">
    <source>
        <dbReference type="ARBA" id="ARBA00023043"/>
    </source>
</evidence>
<keyword evidence="2" id="KW-0040">ANK repeat</keyword>